<protein>
    <submittedName>
        <fullName evidence="2">Uncharacterized protein</fullName>
    </submittedName>
</protein>
<dbReference type="EMBL" id="JANGBQ010000022">
    <property type="protein sequence ID" value="MCQ5083778.1"/>
    <property type="molecule type" value="Genomic_DNA"/>
</dbReference>
<evidence type="ECO:0000256" key="1">
    <source>
        <dbReference type="SAM" id="SignalP"/>
    </source>
</evidence>
<dbReference type="EMBL" id="VVUY01000001">
    <property type="protein sequence ID" value="KAA2564271.1"/>
    <property type="molecule type" value="Genomic_DNA"/>
</dbReference>
<evidence type="ECO:0000313" key="2">
    <source>
        <dbReference type="EMBL" id="KAA2564271.1"/>
    </source>
</evidence>
<proteinExistence type="predicted"/>
<name>A0A9P3ZLA5_9BACT</name>
<dbReference type="Proteomes" id="UP001205035">
    <property type="component" value="Unassembled WGS sequence"/>
</dbReference>
<sequence>MIRYAPKRLYAALLLLVLLAAYAGQKVHIYNEDHAHFSAHCGDLVPDNGAHTIIVDRCIIDDFYFFPYLDIAPTVHSFYAEMLAVLLPEATRCKLYEQASGISLRAPPVA</sequence>
<keyword evidence="1" id="KW-0732">Signal</keyword>
<accession>A0A9P3ZLA5</accession>
<evidence type="ECO:0000313" key="3">
    <source>
        <dbReference type="EMBL" id="MCQ5083778.1"/>
    </source>
</evidence>
<organism evidence="2 4">
    <name type="scientific">Alistipes onderdonkii</name>
    <dbReference type="NCBI Taxonomy" id="328813"/>
    <lineage>
        <taxon>Bacteria</taxon>
        <taxon>Pseudomonadati</taxon>
        <taxon>Bacteroidota</taxon>
        <taxon>Bacteroidia</taxon>
        <taxon>Bacteroidales</taxon>
        <taxon>Rikenellaceae</taxon>
        <taxon>Alistipes</taxon>
    </lineage>
</organism>
<dbReference type="RefSeq" id="WP_022332578.1">
    <property type="nucleotide sequence ID" value="NZ_DAWDXQ010000008.1"/>
</dbReference>
<reference evidence="2 4" key="1">
    <citation type="journal article" date="2019" name="Nat. Med.">
        <title>A library of human gut bacterial isolates paired with longitudinal multiomics data enables mechanistic microbiome research.</title>
        <authorList>
            <person name="Poyet M."/>
            <person name="Groussin M."/>
            <person name="Gibbons S.M."/>
            <person name="Avila-Pacheco J."/>
            <person name="Jiang X."/>
            <person name="Kearney S.M."/>
            <person name="Perrotta A.R."/>
            <person name="Berdy B."/>
            <person name="Zhao S."/>
            <person name="Lieberman T.D."/>
            <person name="Swanson P.K."/>
            <person name="Smith M."/>
            <person name="Roesemann S."/>
            <person name="Alexander J.E."/>
            <person name="Rich S.A."/>
            <person name="Livny J."/>
            <person name="Vlamakis H."/>
            <person name="Clish C."/>
            <person name="Bullock K."/>
            <person name="Deik A."/>
            <person name="Scott J."/>
            <person name="Pierce K.A."/>
            <person name="Xavier R.J."/>
            <person name="Alm E.J."/>
        </authorList>
    </citation>
    <scope>NUCLEOTIDE SEQUENCE [LARGE SCALE GENOMIC DNA]</scope>
    <source>
        <strain evidence="2 4">BIOML-A204</strain>
    </source>
</reference>
<evidence type="ECO:0000313" key="4">
    <source>
        <dbReference type="Proteomes" id="UP000323119"/>
    </source>
</evidence>
<reference evidence="3" key="2">
    <citation type="submission" date="2022-06" db="EMBL/GenBank/DDBJ databases">
        <title>Isolation of gut microbiota from human fecal samples.</title>
        <authorList>
            <person name="Pamer E.G."/>
            <person name="Barat B."/>
            <person name="Waligurski E."/>
            <person name="Medina S."/>
            <person name="Paddock L."/>
            <person name="Mostad J."/>
        </authorList>
    </citation>
    <scope>NUCLEOTIDE SEQUENCE</scope>
    <source>
        <strain evidence="3">DFI.6.22</strain>
    </source>
</reference>
<dbReference type="AlphaFoldDB" id="A0A9P3ZLA5"/>
<gene>
    <name evidence="2" type="ORF">F2S36_00600</name>
    <name evidence="3" type="ORF">NE651_12890</name>
</gene>
<comment type="caution">
    <text evidence="2">The sequence shown here is derived from an EMBL/GenBank/DDBJ whole genome shotgun (WGS) entry which is preliminary data.</text>
</comment>
<dbReference type="GeneID" id="59808858"/>
<feature type="chain" id="PRO_5040250755" evidence="1">
    <location>
        <begin position="24"/>
        <end position="110"/>
    </location>
</feature>
<dbReference type="Proteomes" id="UP000323119">
    <property type="component" value="Unassembled WGS sequence"/>
</dbReference>
<feature type="signal peptide" evidence="1">
    <location>
        <begin position="1"/>
        <end position="23"/>
    </location>
</feature>